<reference evidence="1" key="1">
    <citation type="submission" date="2020-04" db="EMBL/GenBank/DDBJ databases">
        <authorList>
            <person name="Alioto T."/>
            <person name="Alioto T."/>
            <person name="Gomez Garrido J."/>
        </authorList>
    </citation>
    <scope>NUCLEOTIDE SEQUENCE</scope>
    <source>
        <strain evidence="1">A484AB</strain>
    </source>
</reference>
<evidence type="ECO:0000313" key="1">
    <source>
        <dbReference type="EMBL" id="CAB4001090.1"/>
    </source>
</evidence>
<comment type="caution">
    <text evidence="1">The sequence shown here is derived from an EMBL/GenBank/DDBJ whole genome shotgun (WGS) entry which is preliminary data.</text>
</comment>
<organism evidence="1 2">
    <name type="scientific">Paramuricea clavata</name>
    <name type="common">Red gorgonian</name>
    <name type="synonym">Violescent sea-whip</name>
    <dbReference type="NCBI Taxonomy" id="317549"/>
    <lineage>
        <taxon>Eukaryota</taxon>
        <taxon>Metazoa</taxon>
        <taxon>Cnidaria</taxon>
        <taxon>Anthozoa</taxon>
        <taxon>Octocorallia</taxon>
        <taxon>Malacalcyonacea</taxon>
        <taxon>Plexauridae</taxon>
        <taxon>Paramuricea</taxon>
    </lineage>
</organism>
<protein>
    <submittedName>
        <fullName evidence="1">Uncharacterized protein</fullName>
    </submittedName>
</protein>
<dbReference type="AlphaFoldDB" id="A0A7D9E875"/>
<dbReference type="EMBL" id="CACRXK020003999">
    <property type="protein sequence ID" value="CAB4001090.1"/>
    <property type="molecule type" value="Genomic_DNA"/>
</dbReference>
<evidence type="ECO:0000313" key="2">
    <source>
        <dbReference type="Proteomes" id="UP001152795"/>
    </source>
</evidence>
<name>A0A7D9E875_PARCT</name>
<dbReference type="OrthoDB" id="5985887at2759"/>
<sequence length="295" mass="33502">MLNIITYGKEAPAMLHVSDGGHFENYGLLPLLKLRLPKILLVHGLEIKSDDDYARDIIVAMEHARKLFNCSFTSMAGNDMLNDIEEKYGRDVLDHIRKHNCGDIVLNYINNQLGSDVLTDIKNEFVEKRSRKYEFKVHYSKDNSEDDNGVSEGHIVLIAPRSPDGVDARSEENPTCSDALERFHHQGEGGPGRGNASTSERNLQNYPKWHEDCEERDLDKKWGLGPYLTEGDVKNIEGCPGGIGCCECCHKNWCGSCFKFPCHPTANQFYTPSMFTAYHREGYRVCMECNEFLEK</sequence>
<accession>A0A7D9E875</accession>
<gene>
    <name evidence="1" type="ORF">PACLA_8A054291</name>
</gene>
<keyword evidence="2" id="KW-1185">Reference proteome</keyword>
<proteinExistence type="predicted"/>
<dbReference type="Proteomes" id="UP001152795">
    <property type="component" value="Unassembled WGS sequence"/>
</dbReference>